<organism evidence="2 3">
    <name type="scientific">Tetraparma gracilis</name>
    <dbReference type="NCBI Taxonomy" id="2962635"/>
    <lineage>
        <taxon>Eukaryota</taxon>
        <taxon>Sar</taxon>
        <taxon>Stramenopiles</taxon>
        <taxon>Ochrophyta</taxon>
        <taxon>Bolidophyceae</taxon>
        <taxon>Parmales</taxon>
        <taxon>Triparmaceae</taxon>
        <taxon>Tetraparma</taxon>
    </lineage>
</organism>
<name>A0ABQ6M3G6_9STRA</name>
<evidence type="ECO:0000313" key="3">
    <source>
        <dbReference type="Proteomes" id="UP001165060"/>
    </source>
</evidence>
<dbReference type="Proteomes" id="UP001165060">
    <property type="component" value="Unassembled WGS sequence"/>
</dbReference>
<protein>
    <recommendedName>
        <fullName evidence="1">cDENN domain-containing protein</fullName>
    </recommendedName>
</protein>
<dbReference type="Pfam" id="PF02141">
    <property type="entry name" value="DENN"/>
    <property type="match status" value="1"/>
</dbReference>
<gene>
    <name evidence="2" type="ORF">TeGR_g10175</name>
</gene>
<feature type="non-terminal residue" evidence="2">
    <location>
        <position position="1"/>
    </location>
</feature>
<reference evidence="2 3" key="1">
    <citation type="journal article" date="2023" name="Commun. Biol.">
        <title>Genome analysis of Parmales, the sister group of diatoms, reveals the evolutionary specialization of diatoms from phago-mixotrophs to photoautotrophs.</title>
        <authorList>
            <person name="Ban H."/>
            <person name="Sato S."/>
            <person name="Yoshikawa S."/>
            <person name="Yamada K."/>
            <person name="Nakamura Y."/>
            <person name="Ichinomiya M."/>
            <person name="Sato N."/>
            <person name="Blanc-Mathieu R."/>
            <person name="Endo H."/>
            <person name="Kuwata A."/>
            <person name="Ogata H."/>
        </authorList>
    </citation>
    <scope>NUCLEOTIDE SEQUENCE [LARGE SCALE GENOMIC DNA]</scope>
</reference>
<feature type="domain" description="cDENN" evidence="1">
    <location>
        <begin position="238"/>
        <end position="419"/>
    </location>
</feature>
<dbReference type="SMART" id="SM00799">
    <property type="entry name" value="DENN"/>
    <property type="match status" value="1"/>
</dbReference>
<sequence>PLFQLMNAATAGDALLEARPAGEVLADPAFLPFLLESYPDQYHMMRVAGLCVPGGEKSRGELVVSVSPSAVHKAAHKGFARGDFGARIRPPSHDLKALARSMHLAVLQVAYVPFLVARSYEHARGAAELWRELPDKLPDRVSLHRKAAVPAPVVIAEEEDAAIIVTSFVFHGPGGFSGAVTNACATPLPPSYPAFVEPPLNLDAADIVDVLIPDVSLPSGFWYGCSLYVRLPSGHIGAVSACATKNHLEVIRRAMEELQKPSAGDILNATEGGEVEYFVDLDAKIQEELRESGVEARVEKEAIEVTAQELSPVSAWGVDPLMLPLAAMSIKSISLLVSAVLFEEKVMVIGERNDVTAIVRMLVRLVEPIKYPHLVMPHCPASLLEGIATIPTPALLGVESKSFLPDANDNNVLYYVERDVIVGSHNAAALGIAQDINHAVAGSNGGRMRATVDAIGAYVQLLLEDIDAVSFDIGDSYAFDAELFERLRRARDKREVEIAATQGFSDFIAEREEREVEGGSGGEGGEVR</sequence>
<dbReference type="Gene3D" id="3.40.50.11500">
    <property type="match status" value="1"/>
</dbReference>
<dbReference type="EMBL" id="BRYB01004930">
    <property type="protein sequence ID" value="GMI18912.1"/>
    <property type="molecule type" value="Genomic_DNA"/>
</dbReference>
<dbReference type="InterPro" id="IPR043153">
    <property type="entry name" value="DENN_C"/>
</dbReference>
<accession>A0ABQ6M3G6</accession>
<proteinExistence type="predicted"/>
<keyword evidence="3" id="KW-1185">Reference proteome</keyword>
<evidence type="ECO:0000259" key="1">
    <source>
        <dbReference type="SMART" id="SM00799"/>
    </source>
</evidence>
<dbReference type="InterPro" id="IPR001194">
    <property type="entry name" value="cDENN_dom"/>
</dbReference>
<evidence type="ECO:0000313" key="2">
    <source>
        <dbReference type="EMBL" id="GMI18912.1"/>
    </source>
</evidence>
<comment type="caution">
    <text evidence="2">The sequence shown here is derived from an EMBL/GenBank/DDBJ whole genome shotgun (WGS) entry which is preliminary data.</text>
</comment>